<dbReference type="VEuPathDB" id="FungiDB:SPRG_08494"/>
<dbReference type="OrthoDB" id="273345at2759"/>
<keyword evidence="3" id="KW-1185">Reference proteome</keyword>
<dbReference type="InterPro" id="IPR019446">
    <property type="entry name" value="BMT5-like"/>
</dbReference>
<dbReference type="EMBL" id="KK583226">
    <property type="protein sequence ID" value="KDO26133.1"/>
    <property type="molecule type" value="Genomic_DNA"/>
</dbReference>
<dbReference type="GO" id="GO:0070475">
    <property type="term" value="P:rRNA base methylation"/>
    <property type="evidence" value="ECO:0007669"/>
    <property type="project" value="InterPro"/>
</dbReference>
<dbReference type="PANTHER" id="PTHR11538:SF26">
    <property type="entry name" value="FERREDOXIN-FOLD ANTICODON-BINDING DOMAIN-CONTAINING PROTEIN 1"/>
    <property type="match status" value="1"/>
</dbReference>
<dbReference type="Gene3D" id="3.30.70.380">
    <property type="entry name" value="Ferrodoxin-fold anticodon-binding domain"/>
    <property type="match status" value="1"/>
</dbReference>
<dbReference type="PANTHER" id="PTHR11538">
    <property type="entry name" value="PHENYLALANYL-TRNA SYNTHETASE"/>
    <property type="match status" value="1"/>
</dbReference>
<dbReference type="RefSeq" id="XP_012203127.1">
    <property type="nucleotide sequence ID" value="XM_012347737.1"/>
</dbReference>
<dbReference type="GO" id="GO:0005737">
    <property type="term" value="C:cytoplasm"/>
    <property type="evidence" value="ECO:0007669"/>
    <property type="project" value="TreeGrafter"/>
</dbReference>
<evidence type="ECO:0000313" key="2">
    <source>
        <dbReference type="EMBL" id="KDO26133.1"/>
    </source>
</evidence>
<dbReference type="InterPro" id="IPR036690">
    <property type="entry name" value="Fdx_antiC-bd_sf"/>
</dbReference>
<dbReference type="GeneID" id="24130711"/>
<dbReference type="KEGG" id="spar:SPRG_08494"/>
<dbReference type="InterPro" id="IPR005121">
    <property type="entry name" value="Fdx_antiC-bd"/>
</dbReference>
<organism evidence="2 3">
    <name type="scientific">Saprolegnia parasitica (strain CBS 223.65)</name>
    <dbReference type="NCBI Taxonomy" id="695850"/>
    <lineage>
        <taxon>Eukaryota</taxon>
        <taxon>Sar</taxon>
        <taxon>Stramenopiles</taxon>
        <taxon>Oomycota</taxon>
        <taxon>Saprolegniomycetes</taxon>
        <taxon>Saprolegniales</taxon>
        <taxon>Saprolegniaceae</taxon>
        <taxon>Saprolegnia</taxon>
    </lineage>
</organism>
<reference evidence="2 3" key="1">
    <citation type="journal article" date="2013" name="PLoS Genet.">
        <title>Distinctive expansion of potential virulence genes in the genome of the oomycete fish pathogen Saprolegnia parasitica.</title>
        <authorList>
            <person name="Jiang R.H."/>
            <person name="de Bruijn I."/>
            <person name="Haas B.J."/>
            <person name="Belmonte R."/>
            <person name="Lobach L."/>
            <person name="Christie J."/>
            <person name="van den Ackerveken G."/>
            <person name="Bottin A."/>
            <person name="Bulone V."/>
            <person name="Diaz-Moreno S.M."/>
            <person name="Dumas B."/>
            <person name="Fan L."/>
            <person name="Gaulin E."/>
            <person name="Govers F."/>
            <person name="Grenville-Briggs L.J."/>
            <person name="Horner N.R."/>
            <person name="Levin J.Z."/>
            <person name="Mammella M."/>
            <person name="Meijer H.J."/>
            <person name="Morris P."/>
            <person name="Nusbaum C."/>
            <person name="Oome S."/>
            <person name="Phillips A.J."/>
            <person name="van Rooyen D."/>
            <person name="Rzeszutek E."/>
            <person name="Saraiva M."/>
            <person name="Secombes C.J."/>
            <person name="Seidl M.F."/>
            <person name="Snel B."/>
            <person name="Stassen J.H."/>
            <person name="Sykes S."/>
            <person name="Tripathy S."/>
            <person name="van den Berg H."/>
            <person name="Vega-Arreguin J.C."/>
            <person name="Wawra S."/>
            <person name="Young S.K."/>
            <person name="Zeng Q."/>
            <person name="Dieguez-Uribeondo J."/>
            <person name="Russ C."/>
            <person name="Tyler B.M."/>
            <person name="van West P."/>
        </authorList>
    </citation>
    <scope>NUCLEOTIDE SEQUENCE [LARGE SCALE GENOMIC DNA]</scope>
    <source>
        <strain evidence="2 3">CBS 223.65</strain>
    </source>
</reference>
<proteinExistence type="predicted"/>
<sequence>MLRTIRVSARCYPLALVRQSSSQALLTLGHVAAPLRVLVVGDGNFSYARALTCATSATILATSYDTRNALAAMYPTAPANIAAIASPHAVRHGVDATVLERYDDLPAPFDRIVFNFPHSYAADGGRHNKISQHRQLLTQFFKVPHACWPLTGKSGSLSTIQRKPGDTWQVAQCAASARLLLTAVEPFPVHDLQALGYESAGYRLGAKGFHTDGSLVHVFCRDDQDNVRAAFSLQWTRDVSFWAAKSDLSTAAYHDALHELLRRVWFGAIDVRGVRCVDEYTCPATLRKSLCFRVALETYTKAYSDADMVALLATAGRAMSEANLGEYRAPVSGPSQPTSMTPSCAL</sequence>
<evidence type="ECO:0000313" key="3">
    <source>
        <dbReference type="Proteomes" id="UP000030745"/>
    </source>
</evidence>
<dbReference type="STRING" id="695850.A0A067C6K3"/>
<dbReference type="OMA" id="FCRDDQD"/>
<dbReference type="GO" id="GO:0070042">
    <property type="term" value="F:rRNA (uridine-N3-)-methyltransferase activity"/>
    <property type="evidence" value="ECO:0007669"/>
    <property type="project" value="InterPro"/>
</dbReference>
<dbReference type="Proteomes" id="UP000030745">
    <property type="component" value="Unassembled WGS sequence"/>
</dbReference>
<dbReference type="SMART" id="SM00896">
    <property type="entry name" value="FDX-ACB"/>
    <property type="match status" value="1"/>
</dbReference>
<dbReference type="AlphaFoldDB" id="A0A067C6K3"/>
<dbReference type="Pfam" id="PF10354">
    <property type="entry name" value="BMT5-like"/>
    <property type="match status" value="1"/>
</dbReference>
<protein>
    <recommendedName>
        <fullName evidence="1">FDX-ACB domain-containing protein</fullName>
    </recommendedName>
</protein>
<name>A0A067C6K3_SAPPC</name>
<gene>
    <name evidence="2" type="ORF">SPRG_08494</name>
</gene>
<evidence type="ECO:0000259" key="1">
    <source>
        <dbReference type="SMART" id="SM00896"/>
    </source>
</evidence>
<feature type="domain" description="FDX-ACB" evidence="1">
    <location>
        <begin position="236"/>
        <end position="328"/>
    </location>
</feature>
<accession>A0A067C6K3</accession>